<name>A0ABV7RMY6_9GAMM</name>
<dbReference type="Pfam" id="PF10592">
    <property type="entry name" value="AIPR"/>
    <property type="match status" value="1"/>
</dbReference>
<gene>
    <name evidence="3" type="ORF">ACFOLC_03605</name>
</gene>
<reference evidence="4" key="1">
    <citation type="journal article" date="2019" name="Int. J. Syst. Evol. Microbiol.">
        <title>The Global Catalogue of Microorganisms (GCM) 10K type strain sequencing project: providing services to taxonomists for standard genome sequencing and annotation.</title>
        <authorList>
            <consortium name="The Broad Institute Genomics Platform"/>
            <consortium name="The Broad Institute Genome Sequencing Center for Infectious Disease"/>
            <person name="Wu L."/>
            <person name="Ma J."/>
        </authorList>
    </citation>
    <scope>NUCLEOTIDE SEQUENCE [LARGE SCALE GENOMIC DNA]</scope>
    <source>
        <strain evidence="4">KCTC 42875</strain>
    </source>
</reference>
<comment type="caution">
    <text evidence="3">The sequence shown here is derived from an EMBL/GenBank/DDBJ whole genome shotgun (WGS) entry which is preliminary data.</text>
</comment>
<evidence type="ECO:0000259" key="2">
    <source>
        <dbReference type="Pfam" id="PF22879"/>
    </source>
</evidence>
<evidence type="ECO:0000313" key="4">
    <source>
        <dbReference type="Proteomes" id="UP001595740"/>
    </source>
</evidence>
<feature type="domain" description="Abortive phage infection protein C-terminal" evidence="1">
    <location>
        <begin position="240"/>
        <end position="564"/>
    </location>
</feature>
<evidence type="ECO:0000313" key="3">
    <source>
        <dbReference type="EMBL" id="MFC3550092.1"/>
    </source>
</evidence>
<protein>
    <submittedName>
        <fullName evidence="3">AIPR family protein</fullName>
    </submittedName>
</protein>
<evidence type="ECO:0000259" key="1">
    <source>
        <dbReference type="Pfam" id="PF10592"/>
    </source>
</evidence>
<dbReference type="RefSeq" id="WP_386757581.1">
    <property type="nucleotide sequence ID" value="NZ_JBHRXK010000001.1"/>
</dbReference>
<keyword evidence="4" id="KW-1185">Reference proteome</keyword>
<dbReference type="EMBL" id="JBHRXK010000001">
    <property type="protein sequence ID" value="MFC3550092.1"/>
    <property type="molecule type" value="Genomic_DNA"/>
</dbReference>
<organism evidence="3 4">
    <name type="scientific">Lysobacter cavernae</name>
    <dbReference type="NCBI Taxonomy" id="1685901"/>
    <lineage>
        <taxon>Bacteria</taxon>
        <taxon>Pseudomonadati</taxon>
        <taxon>Pseudomonadota</taxon>
        <taxon>Gammaproteobacteria</taxon>
        <taxon>Lysobacterales</taxon>
        <taxon>Lysobacteraceae</taxon>
        <taxon>Lysobacter</taxon>
    </lineage>
</organism>
<feature type="domain" description="Abortive infection phage resistance protein N-terminal" evidence="2">
    <location>
        <begin position="29"/>
        <end position="180"/>
    </location>
</feature>
<accession>A0ABV7RMY6</accession>
<sequence length="710" mass="80231">MEDNEFMADLRQMVARRASTMHLVDTMAFVAEVAERLEEDPVFGEFILAEDSRQGMKGRQLRLHGFTEIDESDGAISMVIGRWNDEDQPSTLLTADIDQMRGWLENFAQEALEGKLDERITESSPAYQLANTLRAKRNVISCVRFHIFSNQILSKQFRRESRSKIGGTPTETHIWDFHRLKALYGSSREREVVEIDLGDFGSEGIPCIEASTTEGLKSFLCVIQGDLLADLFDRYGSRLLEGNVRSFLGMKGGVNKGIRTTIQDTPPLFFAYNNGIAATASSAEVRASDKGVKLTSIIDLQIVNGGQTTASILRARKQDRLSLAGVSVPMKLTVVASDVAHDLIPRIAEFANTQNKVAIADFFANHPFHRRMEEISRRVMVPARAGHQVQSKWFYERSRGQYQNERLYLTKARKDLFDLEYPASQVINKTELAKYDSVLDCKPHWVSLGAQKNFIKFAGKFSATGRKTETQQWQEMSPDYSDAYYQRIAAMAILWKAGEKAVSAARDTWYEGDYRPQIVAYAWSLILHALRQAGRELNLARIWGRQEPDASLMQVFSRAANIAQGALLKTPEGSKNVGEWAKKEVCWQRVSGITFKLDAKAIEWSMDTDAYLAEMKRDRVRGAKDDAVALQDMVTERSVSGYWQALSEWDKTETVVPGSALILIRRAASHEAIEKLTLMELRSLRDLVQECELEGFRYSDDRSEEMASED</sequence>
<proteinExistence type="predicted"/>
<dbReference type="InterPro" id="IPR055101">
    <property type="entry name" value="AIPR_N"/>
</dbReference>
<dbReference type="Proteomes" id="UP001595740">
    <property type="component" value="Unassembled WGS sequence"/>
</dbReference>
<dbReference type="Pfam" id="PF22879">
    <property type="entry name" value="AIPR_N"/>
    <property type="match status" value="1"/>
</dbReference>
<dbReference type="InterPro" id="IPR018891">
    <property type="entry name" value="AIPR_C"/>
</dbReference>